<dbReference type="Pfam" id="PF12836">
    <property type="entry name" value="HHH_3"/>
    <property type="match status" value="1"/>
</dbReference>
<dbReference type="AlphaFoldDB" id="A0A561XFB8"/>
<evidence type="ECO:0000313" key="4">
    <source>
        <dbReference type="Proteomes" id="UP000321485"/>
    </source>
</evidence>
<accession>A0A561XFB8</accession>
<feature type="region of interest" description="Disordered" evidence="1">
    <location>
        <begin position="93"/>
        <end position="153"/>
    </location>
</feature>
<dbReference type="Gene3D" id="1.10.150.320">
    <property type="entry name" value="Photosystem II 12 kDa extrinsic protein"/>
    <property type="match status" value="1"/>
</dbReference>
<dbReference type="PANTHER" id="PTHR21180">
    <property type="entry name" value="ENDONUCLEASE/EXONUCLEASE/PHOSPHATASE FAMILY DOMAIN-CONTAINING PROTEIN 1"/>
    <property type="match status" value="1"/>
</dbReference>
<feature type="chain" id="PRO_5021741335" evidence="2">
    <location>
        <begin position="21"/>
        <end position="153"/>
    </location>
</feature>
<dbReference type="RefSeq" id="WP_146871943.1">
    <property type="nucleotide sequence ID" value="NZ_VJWE01000016.1"/>
</dbReference>
<feature type="signal peptide" evidence="2">
    <location>
        <begin position="1"/>
        <end position="20"/>
    </location>
</feature>
<reference evidence="3 4" key="1">
    <citation type="journal article" date="2015" name="Stand. Genomic Sci.">
        <title>Genomic Encyclopedia of Bacterial and Archaeal Type Strains, Phase III: the genomes of soil and plant-associated and newly described type strains.</title>
        <authorList>
            <person name="Whitman W.B."/>
            <person name="Woyke T."/>
            <person name="Klenk H.P."/>
            <person name="Zhou Y."/>
            <person name="Lilburn T.G."/>
            <person name="Beck B.J."/>
            <person name="De Vos P."/>
            <person name="Vandamme P."/>
            <person name="Eisen J.A."/>
            <person name="Garrity G."/>
            <person name="Hugenholtz P."/>
            <person name="Kyrpides N.C."/>
        </authorList>
    </citation>
    <scope>NUCLEOTIDE SEQUENCE [LARGE SCALE GENOMIC DNA]</scope>
    <source>
        <strain evidence="3 4">DSM 64</strain>
    </source>
</reference>
<dbReference type="PANTHER" id="PTHR21180:SF32">
    <property type="entry name" value="ENDONUCLEASE_EXONUCLEASE_PHOSPHATASE FAMILY DOMAIN-CONTAINING PROTEIN 1"/>
    <property type="match status" value="1"/>
</dbReference>
<sequence length="153" mass="15342">MLKKLLTLLVATLLATATWAAVDVNTATEAELDGIKGIGPGLSGRILQERQSAPFKDWADFIGRVGGVGNKSAVNFSKEGLTVNGKKYSAAAAAKAEAKSGKKHSSSQAADRKARGSADKEAATATTPATPPATATAAPATPAPAPATGASKN</sequence>
<comment type="caution">
    <text evidence="3">The sequence shown here is derived from an EMBL/GenBank/DDBJ whole genome shotgun (WGS) entry which is preliminary data.</text>
</comment>
<evidence type="ECO:0000256" key="1">
    <source>
        <dbReference type="SAM" id="MobiDB-lite"/>
    </source>
</evidence>
<dbReference type="EMBL" id="VJWE01000016">
    <property type="protein sequence ID" value="TWG34814.1"/>
    <property type="molecule type" value="Genomic_DNA"/>
</dbReference>
<name>A0A561XFB8_ACIDE</name>
<protein>
    <submittedName>
        <fullName evidence="3">Competence protein ComEA</fullName>
    </submittedName>
</protein>
<dbReference type="InterPro" id="IPR051675">
    <property type="entry name" value="Endo/Exo/Phosphatase_dom_1"/>
</dbReference>
<dbReference type="Proteomes" id="UP000321485">
    <property type="component" value="Unassembled WGS sequence"/>
</dbReference>
<feature type="compositionally biased region" description="Basic and acidic residues" evidence="1">
    <location>
        <begin position="110"/>
        <end position="122"/>
    </location>
</feature>
<evidence type="ECO:0000313" key="3">
    <source>
        <dbReference type="EMBL" id="TWG34814.1"/>
    </source>
</evidence>
<keyword evidence="2" id="KW-0732">Signal</keyword>
<organism evidence="3 4">
    <name type="scientific">Acidovorax delafieldii</name>
    <name type="common">Pseudomonas delafieldii</name>
    <dbReference type="NCBI Taxonomy" id="47920"/>
    <lineage>
        <taxon>Bacteria</taxon>
        <taxon>Pseudomonadati</taxon>
        <taxon>Pseudomonadota</taxon>
        <taxon>Betaproteobacteria</taxon>
        <taxon>Burkholderiales</taxon>
        <taxon>Comamonadaceae</taxon>
        <taxon>Acidovorax</taxon>
    </lineage>
</organism>
<gene>
    <name evidence="3" type="ORF">ATF69_3828</name>
</gene>
<dbReference type="SUPFAM" id="SSF160975">
    <property type="entry name" value="AF1531-like"/>
    <property type="match status" value="1"/>
</dbReference>
<proteinExistence type="predicted"/>
<evidence type="ECO:0000256" key="2">
    <source>
        <dbReference type="SAM" id="SignalP"/>
    </source>
</evidence>
<feature type="compositionally biased region" description="Low complexity" evidence="1">
    <location>
        <begin position="123"/>
        <end position="140"/>
    </location>
</feature>
<dbReference type="GeneID" id="51112872"/>